<dbReference type="EMBL" id="CM042885">
    <property type="protein sequence ID" value="KAI4367483.1"/>
    <property type="molecule type" value="Genomic_DNA"/>
</dbReference>
<evidence type="ECO:0000313" key="1">
    <source>
        <dbReference type="EMBL" id="KAI4367483.1"/>
    </source>
</evidence>
<proteinExistence type="predicted"/>
<evidence type="ECO:0000313" key="2">
    <source>
        <dbReference type="Proteomes" id="UP001057402"/>
    </source>
</evidence>
<protein>
    <submittedName>
        <fullName evidence="1">Uncharacterized protein</fullName>
    </submittedName>
</protein>
<reference evidence="2" key="1">
    <citation type="journal article" date="2023" name="Front. Plant Sci.">
        <title>Chromosomal-level genome assembly of Melastoma candidum provides insights into trichome evolution.</title>
        <authorList>
            <person name="Zhong Y."/>
            <person name="Wu W."/>
            <person name="Sun C."/>
            <person name="Zou P."/>
            <person name="Liu Y."/>
            <person name="Dai S."/>
            <person name="Zhou R."/>
        </authorList>
    </citation>
    <scope>NUCLEOTIDE SEQUENCE [LARGE SCALE GENOMIC DNA]</scope>
</reference>
<gene>
    <name evidence="1" type="ORF">MLD38_023216</name>
</gene>
<sequence length="255" mass="28225">MRYFLMEKMGFPSESILTLTEDEANPYLIPTKRNILSAMNWLVQGCKSGDSFVFHFSGHGSRQRNIDMDEIDGYDECLCPVDFEVAGKIVDDDINAILVRPLPHGTKLHAIIDTCYSGTMLDLPFLCQMSREGCYTWEDHRRPLAAYKGSSGGIAISFSACDDHQIAVDTTALSGNVVTGAMTYSFIQAMERDPGCTYGCLLNTMRNCINDTRTGLRLNGPIAAFLNRIIGAELSQEPQLTSSAMFDVYTSRIAL</sequence>
<comment type="caution">
    <text evidence="1">The sequence shown here is derived from an EMBL/GenBank/DDBJ whole genome shotgun (WGS) entry which is preliminary data.</text>
</comment>
<accession>A0ACB9QL48</accession>
<keyword evidence="2" id="KW-1185">Reference proteome</keyword>
<dbReference type="Proteomes" id="UP001057402">
    <property type="component" value="Chromosome 6"/>
</dbReference>
<name>A0ACB9QL48_9MYRT</name>
<organism evidence="1 2">
    <name type="scientific">Melastoma candidum</name>
    <dbReference type="NCBI Taxonomy" id="119954"/>
    <lineage>
        <taxon>Eukaryota</taxon>
        <taxon>Viridiplantae</taxon>
        <taxon>Streptophyta</taxon>
        <taxon>Embryophyta</taxon>
        <taxon>Tracheophyta</taxon>
        <taxon>Spermatophyta</taxon>
        <taxon>Magnoliopsida</taxon>
        <taxon>eudicotyledons</taxon>
        <taxon>Gunneridae</taxon>
        <taxon>Pentapetalae</taxon>
        <taxon>rosids</taxon>
        <taxon>malvids</taxon>
        <taxon>Myrtales</taxon>
        <taxon>Melastomataceae</taxon>
        <taxon>Melastomatoideae</taxon>
        <taxon>Melastomateae</taxon>
        <taxon>Melastoma</taxon>
    </lineage>
</organism>